<keyword evidence="3" id="KW-1185">Reference proteome</keyword>
<dbReference type="AlphaFoldDB" id="A0A1H3UNP8"/>
<reference evidence="3" key="1">
    <citation type="submission" date="2016-10" db="EMBL/GenBank/DDBJ databases">
        <authorList>
            <person name="Varghese N."/>
            <person name="Submissions S."/>
        </authorList>
    </citation>
    <scope>NUCLEOTIDE SEQUENCE [LARGE SCALE GENOMIC DNA]</scope>
    <source>
        <strain evidence="3">SP</strain>
    </source>
</reference>
<dbReference type="InterPro" id="IPR058725">
    <property type="entry name" value="YczF"/>
</dbReference>
<protein>
    <submittedName>
        <fullName evidence="2">Uncharacterized protein</fullName>
    </submittedName>
</protein>
<keyword evidence="1" id="KW-1133">Transmembrane helix</keyword>
<evidence type="ECO:0000313" key="3">
    <source>
        <dbReference type="Proteomes" id="UP000198935"/>
    </source>
</evidence>
<name>A0A1H3UNP8_9BACI</name>
<dbReference type="EMBL" id="FNPI01000023">
    <property type="protein sequence ID" value="SDZ63671.1"/>
    <property type="molecule type" value="Genomic_DNA"/>
</dbReference>
<dbReference type="Pfam" id="PF26310">
    <property type="entry name" value="YczF"/>
    <property type="match status" value="1"/>
</dbReference>
<accession>A0A1H3UNP8</accession>
<feature type="transmembrane region" description="Helical" evidence="1">
    <location>
        <begin position="7"/>
        <end position="30"/>
    </location>
</feature>
<dbReference type="Proteomes" id="UP000198935">
    <property type="component" value="Unassembled WGS sequence"/>
</dbReference>
<gene>
    <name evidence="2" type="ORF">SAMN05421736_12372</name>
</gene>
<keyword evidence="1" id="KW-0812">Transmembrane</keyword>
<evidence type="ECO:0000256" key="1">
    <source>
        <dbReference type="SAM" id="Phobius"/>
    </source>
</evidence>
<evidence type="ECO:0000313" key="2">
    <source>
        <dbReference type="EMBL" id="SDZ63671.1"/>
    </source>
</evidence>
<proteinExistence type="predicted"/>
<sequence>MMKLLFIFWFLFALMIGWLIMMDVFVGIPVHKSVENVFNPFLVMKTAELVIFYSIIGIAVFLIARHYYRRYHH</sequence>
<organism evidence="2 3">
    <name type="scientific">Evansella caseinilytica</name>
    <dbReference type="NCBI Taxonomy" id="1503961"/>
    <lineage>
        <taxon>Bacteria</taxon>
        <taxon>Bacillati</taxon>
        <taxon>Bacillota</taxon>
        <taxon>Bacilli</taxon>
        <taxon>Bacillales</taxon>
        <taxon>Bacillaceae</taxon>
        <taxon>Evansella</taxon>
    </lineage>
</organism>
<keyword evidence="1" id="KW-0472">Membrane</keyword>
<feature type="transmembrane region" description="Helical" evidence="1">
    <location>
        <begin position="50"/>
        <end position="68"/>
    </location>
</feature>